<reference evidence="2" key="1">
    <citation type="submission" date="2018-05" db="EMBL/GenBank/DDBJ databases">
        <authorList>
            <person name="Klenk H.-P."/>
            <person name="Huntemann M."/>
            <person name="Clum A."/>
            <person name="Pillay M."/>
            <person name="Palaniappan K."/>
            <person name="Varghese N."/>
            <person name="Mikhailova N."/>
            <person name="Stamatis D."/>
            <person name="Reddy T."/>
            <person name="Daum C."/>
            <person name="Shapiro N."/>
            <person name="Ivanova N."/>
            <person name="Kyrpides N."/>
            <person name="Woyke T."/>
        </authorList>
    </citation>
    <scope>NUCLEOTIDE SEQUENCE [LARGE SCALE GENOMIC DNA]</scope>
    <source>
        <strain evidence="2">DSM 45417</strain>
    </source>
</reference>
<dbReference type="Proteomes" id="UP000246661">
    <property type="component" value="Unassembled WGS sequence"/>
</dbReference>
<evidence type="ECO:0000313" key="1">
    <source>
        <dbReference type="EMBL" id="PWW25143.1"/>
    </source>
</evidence>
<dbReference type="AlphaFoldDB" id="A0A317QQ37"/>
<evidence type="ECO:0008006" key="3">
    <source>
        <dbReference type="Google" id="ProtNLM"/>
    </source>
</evidence>
<gene>
    <name evidence="1" type="ORF">JD79_04339</name>
</gene>
<dbReference type="RefSeq" id="WP_110007157.1">
    <property type="nucleotide sequence ID" value="NZ_QGTX01000001.1"/>
</dbReference>
<organism evidence="1 2">
    <name type="scientific">Geodermatophilus normandii</name>
    <dbReference type="NCBI Taxonomy" id="1137989"/>
    <lineage>
        <taxon>Bacteria</taxon>
        <taxon>Bacillati</taxon>
        <taxon>Actinomycetota</taxon>
        <taxon>Actinomycetes</taxon>
        <taxon>Geodermatophilales</taxon>
        <taxon>Geodermatophilaceae</taxon>
        <taxon>Geodermatophilus</taxon>
    </lineage>
</organism>
<sequence>MTLGVITDVSAPVELYDAVHAAMLERIEQIGPALDGLLLHLARPTADGFQVIGVWESREDYERGNREVVGPVFAEVLRGQAPPASVDTEFEVRGLVLPRAGVAV</sequence>
<accession>A0A317QQ37</accession>
<dbReference type="OrthoDB" id="1550900at2"/>
<protein>
    <recommendedName>
        <fullName evidence="3">Antibiotic biosynthesis monooxygenase</fullName>
    </recommendedName>
</protein>
<comment type="caution">
    <text evidence="1">The sequence shown here is derived from an EMBL/GenBank/DDBJ whole genome shotgun (WGS) entry which is preliminary data.</text>
</comment>
<keyword evidence="2" id="KW-1185">Reference proteome</keyword>
<proteinExistence type="predicted"/>
<dbReference type="EMBL" id="QGTX01000001">
    <property type="protein sequence ID" value="PWW25143.1"/>
    <property type="molecule type" value="Genomic_DNA"/>
</dbReference>
<evidence type="ECO:0000313" key="2">
    <source>
        <dbReference type="Proteomes" id="UP000246661"/>
    </source>
</evidence>
<name>A0A317QQ37_9ACTN</name>